<evidence type="ECO:0000313" key="4">
    <source>
        <dbReference type="EMBL" id="SVC91050.1"/>
    </source>
</evidence>
<dbReference type="GO" id="GO:0050660">
    <property type="term" value="F:flavin adenine dinucleotide binding"/>
    <property type="evidence" value="ECO:0007669"/>
    <property type="project" value="InterPro"/>
</dbReference>
<dbReference type="PANTHER" id="PTHR22777:SF17">
    <property type="entry name" value="UPF0053 PROTEIN SLL0260"/>
    <property type="match status" value="1"/>
</dbReference>
<keyword evidence="1" id="KW-0677">Repeat</keyword>
<dbReference type="PROSITE" id="PS51371">
    <property type="entry name" value="CBS"/>
    <property type="match status" value="1"/>
</dbReference>
<organism evidence="4">
    <name type="scientific">marine metagenome</name>
    <dbReference type="NCBI Taxonomy" id="408172"/>
    <lineage>
        <taxon>unclassified sequences</taxon>
        <taxon>metagenomes</taxon>
        <taxon>ecological metagenomes</taxon>
    </lineage>
</organism>
<dbReference type="CDD" id="cd04590">
    <property type="entry name" value="CBS_pair_CorC_HlyC_assoc"/>
    <property type="match status" value="1"/>
</dbReference>
<dbReference type="Gene3D" id="3.30.465.10">
    <property type="match status" value="1"/>
</dbReference>
<evidence type="ECO:0000256" key="2">
    <source>
        <dbReference type="ARBA" id="ARBA00023122"/>
    </source>
</evidence>
<dbReference type="AlphaFoldDB" id="A0A382R1J1"/>
<dbReference type="InterPro" id="IPR036318">
    <property type="entry name" value="FAD-bd_PCMH-like_sf"/>
</dbReference>
<dbReference type="InterPro" id="IPR000644">
    <property type="entry name" value="CBS_dom"/>
</dbReference>
<dbReference type="SMART" id="SM01091">
    <property type="entry name" value="CorC_HlyC"/>
    <property type="match status" value="1"/>
</dbReference>
<evidence type="ECO:0000259" key="3">
    <source>
        <dbReference type="PROSITE" id="PS51371"/>
    </source>
</evidence>
<proteinExistence type="predicted"/>
<dbReference type="InterPro" id="IPR016169">
    <property type="entry name" value="FAD-bd_PCMH_sub2"/>
</dbReference>
<dbReference type="SUPFAM" id="SSF56176">
    <property type="entry name" value="FAD-binding/transporter-associated domain-like"/>
    <property type="match status" value="1"/>
</dbReference>
<keyword evidence="2" id="KW-0129">CBS domain</keyword>
<feature type="non-terminal residue" evidence="4">
    <location>
        <position position="1"/>
    </location>
</feature>
<dbReference type="EMBL" id="UINC01118133">
    <property type="protein sequence ID" value="SVC91050.1"/>
    <property type="molecule type" value="Genomic_DNA"/>
</dbReference>
<evidence type="ECO:0000256" key="1">
    <source>
        <dbReference type="ARBA" id="ARBA00022737"/>
    </source>
</evidence>
<protein>
    <recommendedName>
        <fullName evidence="3">CBS domain-containing protein</fullName>
    </recommendedName>
</protein>
<dbReference type="Pfam" id="PF03471">
    <property type="entry name" value="CorC_HlyC"/>
    <property type="match status" value="1"/>
</dbReference>
<reference evidence="4" key="1">
    <citation type="submission" date="2018-05" db="EMBL/GenBank/DDBJ databases">
        <authorList>
            <person name="Lanie J.A."/>
            <person name="Ng W.-L."/>
            <person name="Kazmierczak K.M."/>
            <person name="Andrzejewski T.M."/>
            <person name="Davidsen T.M."/>
            <person name="Wayne K.J."/>
            <person name="Tettelin H."/>
            <person name="Glass J.I."/>
            <person name="Rusch D."/>
            <person name="Podicherti R."/>
            <person name="Tsui H.-C.T."/>
            <person name="Winkler M.E."/>
        </authorList>
    </citation>
    <scope>NUCLEOTIDE SEQUENCE</scope>
</reference>
<dbReference type="InterPro" id="IPR044751">
    <property type="entry name" value="Ion_transp-like_CBS"/>
</dbReference>
<sequence length="217" mass="24126">TPRVDIFAWPDSLCLRDIIDELTTVPYSRVPVFGKTTDDITGILYIREAYQTYVAGLTNLTLAELSRDPFFVPGSLPLNSLLRQFQSRRIHMGIIADEFGGTDGLVTLEDILEELVGEIEDETDISEASLSRISKTEFLVPASIDLREINYAFNLTLPQLDHRSLNGFILAEFGHVPAKGETLESSGVLIEILQASDTQVILTRLTKLSLSDRDPNT</sequence>
<gene>
    <name evidence="4" type="ORF">METZ01_LOCUS343904</name>
</gene>
<dbReference type="PANTHER" id="PTHR22777">
    <property type="entry name" value="HEMOLYSIN-RELATED"/>
    <property type="match status" value="1"/>
</dbReference>
<dbReference type="InterPro" id="IPR046342">
    <property type="entry name" value="CBS_dom_sf"/>
</dbReference>
<dbReference type="SUPFAM" id="SSF54631">
    <property type="entry name" value="CBS-domain pair"/>
    <property type="match status" value="1"/>
</dbReference>
<name>A0A382R1J1_9ZZZZ</name>
<dbReference type="Gene3D" id="3.10.580.10">
    <property type="entry name" value="CBS-domain"/>
    <property type="match status" value="1"/>
</dbReference>
<dbReference type="InterPro" id="IPR005170">
    <property type="entry name" value="Transptr-assoc_dom"/>
</dbReference>
<feature type="domain" description="CBS" evidence="3">
    <location>
        <begin position="65"/>
        <end position="122"/>
    </location>
</feature>
<accession>A0A382R1J1</accession>
<dbReference type="Pfam" id="PF00571">
    <property type="entry name" value="CBS"/>
    <property type="match status" value="1"/>
</dbReference>